<evidence type="ECO:0000256" key="1">
    <source>
        <dbReference type="SAM" id="MobiDB-lite"/>
    </source>
</evidence>
<dbReference type="EMBL" id="LSRP01000074">
    <property type="protein sequence ID" value="OJF98769.1"/>
    <property type="molecule type" value="Genomic_DNA"/>
</dbReference>
<dbReference type="AlphaFoldDB" id="A0A657LUH4"/>
<evidence type="ECO:0000313" key="3">
    <source>
        <dbReference type="Proteomes" id="UP000182661"/>
    </source>
</evidence>
<comment type="caution">
    <text evidence="2">The sequence shown here is derived from an EMBL/GenBank/DDBJ whole genome shotgun (WGS) entry which is preliminary data.</text>
</comment>
<proteinExistence type="predicted"/>
<sequence>MMMGIGTPISQSRIPRPMMSLLYDKRCQFEQVWQLGRITRRERFGSNGVGMNAESVTAIVAKCATPSLFCLAGADRHLRLQAGPDRSVRSRSSGQEQAIAQRRRFDGSVA</sequence>
<feature type="region of interest" description="Disordered" evidence="1">
    <location>
        <begin position="82"/>
        <end position="110"/>
    </location>
</feature>
<reference evidence="2 3" key="1">
    <citation type="submission" date="2016-02" db="EMBL/GenBank/DDBJ databases">
        <title>Genome sequencing of a beta-galactosidase producing bacteria Rhizobium sp. 59.</title>
        <authorList>
            <person name="Wang D."/>
            <person name="Kot W."/>
            <person name="Qin Y."/>
            <person name="Hansen L."/>
            <person name="Naqvi K."/>
            <person name="Rensing C."/>
        </authorList>
    </citation>
    <scope>NUCLEOTIDE SEQUENCE [LARGE SCALE GENOMIC DNA]</scope>
    <source>
        <strain evidence="2 3">59</strain>
    </source>
</reference>
<dbReference type="Proteomes" id="UP000182661">
    <property type="component" value="Unassembled WGS sequence"/>
</dbReference>
<protein>
    <submittedName>
        <fullName evidence="2">Uncharacterized protein</fullName>
    </submittedName>
</protein>
<name>A0A657LUH4_9HYPH</name>
<accession>A0A657LUH4</accession>
<organism evidence="2 3">
    <name type="scientific">Pararhizobium antarcticum</name>
    <dbReference type="NCBI Taxonomy" id="1798805"/>
    <lineage>
        <taxon>Bacteria</taxon>
        <taxon>Pseudomonadati</taxon>
        <taxon>Pseudomonadota</taxon>
        <taxon>Alphaproteobacteria</taxon>
        <taxon>Hyphomicrobiales</taxon>
        <taxon>Rhizobiaceae</taxon>
        <taxon>Rhizobium/Agrobacterium group</taxon>
        <taxon>Pararhizobium</taxon>
    </lineage>
</organism>
<gene>
    <name evidence="2" type="ORF">AX760_01680</name>
</gene>
<keyword evidence="3" id="KW-1185">Reference proteome</keyword>
<evidence type="ECO:0000313" key="2">
    <source>
        <dbReference type="EMBL" id="OJF98769.1"/>
    </source>
</evidence>